<dbReference type="GO" id="GO:0005524">
    <property type="term" value="F:ATP binding"/>
    <property type="evidence" value="ECO:0007669"/>
    <property type="project" value="InterPro"/>
</dbReference>
<dbReference type="GeneID" id="66078795"/>
<comment type="similarity">
    <text evidence="1">Belongs to the DNA mismatch repair MutS family.</text>
</comment>
<evidence type="ECO:0000313" key="6">
    <source>
        <dbReference type="Proteomes" id="UP001049176"/>
    </source>
</evidence>
<dbReference type="KEGG" id="more:E1B28_009719"/>
<sequence length="304" mass="33476">MSTQSLAVTSRTFAFARNSAQGRPQTGQSLPATNDSGGSWTAQTRPATGRPQTAASTRYEGNYIITILEGRGIAREVGMAALDMDTGRVVLVQLADCQTYVKTLHQLHRHQPSMILVPDTFLSAQDRGRAKRTNQSTTSMLVELVREEFQGTPIETIPRKYWNEEAGLEFIQQLCVEDEERAGTILAVSNKYYALSASSALFKHAEVRLNTRFASGSLRIRYVPVEGTMMIDPESAKNLELVQSMAYKKSAHSLFGALNHTYTPMGLRLLRVNVLSPLTVQSSIDARLDVVDGNPLDASKIPDL</sequence>
<feature type="region of interest" description="Disordered" evidence="2">
    <location>
        <begin position="16"/>
        <end position="55"/>
    </location>
</feature>
<feature type="domain" description="DNA mismatch repair protein MutS connector" evidence="3">
    <location>
        <begin position="62"/>
        <end position="207"/>
    </location>
</feature>
<comment type="caution">
    <text evidence="5">The sequence shown here is derived from an EMBL/GenBank/DDBJ whole genome shotgun (WGS) entry which is preliminary data.</text>
</comment>
<dbReference type="InterPro" id="IPR007860">
    <property type="entry name" value="DNA_mmatch_repair_MutS_con_dom"/>
</dbReference>
<dbReference type="Proteomes" id="UP001049176">
    <property type="component" value="Chromosome 6"/>
</dbReference>
<dbReference type="PANTHER" id="PTHR11361">
    <property type="entry name" value="DNA MISMATCH REPAIR PROTEIN MUTS FAMILY MEMBER"/>
    <property type="match status" value="1"/>
</dbReference>
<dbReference type="RefSeq" id="XP_043007087.1">
    <property type="nucleotide sequence ID" value="XM_043154632.1"/>
</dbReference>
<evidence type="ECO:0000259" key="4">
    <source>
        <dbReference type="Pfam" id="PF05192"/>
    </source>
</evidence>
<protein>
    <submittedName>
        <fullName evidence="5">Uncharacterized protein</fullName>
    </submittedName>
</protein>
<dbReference type="Pfam" id="PF05188">
    <property type="entry name" value="MutS_II"/>
    <property type="match status" value="1"/>
</dbReference>
<dbReference type="GO" id="GO:0030983">
    <property type="term" value="F:mismatched DNA binding"/>
    <property type="evidence" value="ECO:0007669"/>
    <property type="project" value="InterPro"/>
</dbReference>
<dbReference type="SUPFAM" id="SSF48334">
    <property type="entry name" value="DNA repair protein MutS, domain III"/>
    <property type="match status" value="1"/>
</dbReference>
<dbReference type="InterPro" id="IPR007696">
    <property type="entry name" value="DNA_mismatch_repair_MutS_core"/>
</dbReference>
<dbReference type="PANTHER" id="PTHR11361:SF21">
    <property type="entry name" value="MUTS PROTEIN HOMOLOG 4"/>
    <property type="match status" value="1"/>
</dbReference>
<dbReference type="InterPro" id="IPR045076">
    <property type="entry name" value="MutS"/>
</dbReference>
<accession>A0A9P7UQE3</accession>
<dbReference type="SUPFAM" id="SSF53150">
    <property type="entry name" value="DNA repair protein MutS, domain II"/>
    <property type="match status" value="1"/>
</dbReference>
<evidence type="ECO:0000259" key="3">
    <source>
        <dbReference type="Pfam" id="PF05188"/>
    </source>
</evidence>
<dbReference type="Pfam" id="PF05192">
    <property type="entry name" value="MutS_III"/>
    <property type="match status" value="1"/>
</dbReference>
<proteinExistence type="inferred from homology"/>
<dbReference type="GO" id="GO:0140664">
    <property type="term" value="F:ATP-dependent DNA damage sensor activity"/>
    <property type="evidence" value="ECO:0007669"/>
    <property type="project" value="InterPro"/>
</dbReference>
<name>A0A9P7UQE3_9AGAR</name>
<dbReference type="OrthoDB" id="276261at2759"/>
<dbReference type="InterPro" id="IPR036678">
    <property type="entry name" value="MutS_con_dom_sf"/>
</dbReference>
<reference evidence="5" key="1">
    <citation type="journal article" date="2021" name="Genome Biol. Evol.">
        <title>The assembled and annotated genome of the fairy-ring fungus Marasmius oreades.</title>
        <authorList>
            <person name="Hiltunen M."/>
            <person name="Ament-Velasquez S.L."/>
            <person name="Johannesson H."/>
        </authorList>
    </citation>
    <scope>NUCLEOTIDE SEQUENCE</scope>
    <source>
        <strain evidence="5">03SP1</strain>
    </source>
</reference>
<dbReference type="Gene3D" id="1.10.1420.10">
    <property type="match status" value="1"/>
</dbReference>
<gene>
    <name evidence="5" type="ORF">E1B28_009719</name>
</gene>
<feature type="domain" description="DNA mismatch repair protein MutS core" evidence="4">
    <location>
        <begin position="235"/>
        <end position="292"/>
    </location>
</feature>
<keyword evidence="6" id="KW-1185">Reference proteome</keyword>
<dbReference type="InterPro" id="IPR036187">
    <property type="entry name" value="DNA_mismatch_repair_MutS_sf"/>
</dbReference>
<organism evidence="5 6">
    <name type="scientific">Marasmius oreades</name>
    <name type="common">fairy-ring Marasmius</name>
    <dbReference type="NCBI Taxonomy" id="181124"/>
    <lineage>
        <taxon>Eukaryota</taxon>
        <taxon>Fungi</taxon>
        <taxon>Dikarya</taxon>
        <taxon>Basidiomycota</taxon>
        <taxon>Agaricomycotina</taxon>
        <taxon>Agaricomycetes</taxon>
        <taxon>Agaricomycetidae</taxon>
        <taxon>Agaricales</taxon>
        <taxon>Marasmiineae</taxon>
        <taxon>Marasmiaceae</taxon>
        <taxon>Marasmius</taxon>
    </lineage>
</organism>
<evidence type="ECO:0000256" key="2">
    <source>
        <dbReference type="SAM" id="MobiDB-lite"/>
    </source>
</evidence>
<dbReference type="GO" id="GO:0006298">
    <property type="term" value="P:mismatch repair"/>
    <property type="evidence" value="ECO:0007669"/>
    <property type="project" value="InterPro"/>
</dbReference>
<evidence type="ECO:0000313" key="5">
    <source>
        <dbReference type="EMBL" id="KAG7090617.1"/>
    </source>
</evidence>
<dbReference type="EMBL" id="CM032186">
    <property type="protein sequence ID" value="KAG7090617.1"/>
    <property type="molecule type" value="Genomic_DNA"/>
</dbReference>
<dbReference type="GO" id="GO:0005634">
    <property type="term" value="C:nucleus"/>
    <property type="evidence" value="ECO:0007669"/>
    <property type="project" value="TreeGrafter"/>
</dbReference>
<dbReference type="GO" id="GO:0007131">
    <property type="term" value="P:reciprocal meiotic recombination"/>
    <property type="evidence" value="ECO:0007669"/>
    <property type="project" value="TreeGrafter"/>
</dbReference>
<dbReference type="Gene3D" id="3.30.420.110">
    <property type="entry name" value="MutS, connector domain"/>
    <property type="match status" value="1"/>
</dbReference>
<evidence type="ECO:0000256" key="1">
    <source>
        <dbReference type="ARBA" id="ARBA00006271"/>
    </source>
</evidence>
<dbReference type="AlphaFoldDB" id="A0A9P7UQE3"/>